<evidence type="ECO:0000313" key="2">
    <source>
        <dbReference type="Proteomes" id="UP000292282"/>
    </source>
</evidence>
<reference evidence="1 2" key="1">
    <citation type="submission" date="2017-12" db="EMBL/GenBank/DDBJ databases">
        <authorList>
            <person name="Pombert J.-F."/>
            <person name="Haag K.L."/>
            <person name="Ebert D."/>
        </authorList>
    </citation>
    <scope>NUCLEOTIDE SEQUENCE [LARGE SCALE GENOMIC DNA]</scope>
    <source>
        <strain evidence="1">IL-G-3</strain>
    </source>
</reference>
<accession>A0A4Q9M1V8</accession>
<sequence>MIENKEGKYKRNEVDFPHPVENLKFIIYYRHVLVPLCLRFKESLYLPGTKDRKYIYSVEPKKETNITQLFNCFENSKGALEIKIKLPKIENTRKIKASAGFKTCRSFVEIEKRKLHSKLYNAKKMRLYVFSTSRNAQRKGIIKQNDELSFCYIKDINVFCRLE</sequence>
<protein>
    <submittedName>
        <fullName evidence="1">Uncharacterized protein</fullName>
    </submittedName>
</protein>
<gene>
    <name evidence="1" type="ORF">CWI38_0030p0040</name>
</gene>
<comment type="caution">
    <text evidence="1">The sequence shown here is derived from an EMBL/GenBank/DDBJ whole genome shotgun (WGS) entry which is preliminary data.</text>
</comment>
<dbReference type="EMBL" id="PITK01000030">
    <property type="protein sequence ID" value="TBU20720.1"/>
    <property type="molecule type" value="Genomic_DNA"/>
</dbReference>
<evidence type="ECO:0000313" key="1">
    <source>
        <dbReference type="EMBL" id="TBU20720.1"/>
    </source>
</evidence>
<name>A0A4Q9M1V8_9MICR</name>
<dbReference type="VEuPathDB" id="MicrosporidiaDB:CWI38_0030p0040"/>
<proteinExistence type="predicted"/>
<organism evidence="1 2">
    <name type="scientific">Hamiltosporidium tvaerminnensis</name>
    <dbReference type="NCBI Taxonomy" id="1176355"/>
    <lineage>
        <taxon>Eukaryota</taxon>
        <taxon>Fungi</taxon>
        <taxon>Fungi incertae sedis</taxon>
        <taxon>Microsporidia</taxon>
        <taxon>Dubosqiidae</taxon>
        <taxon>Hamiltosporidium</taxon>
    </lineage>
</organism>
<dbReference type="AlphaFoldDB" id="A0A4Q9M1V8"/>
<keyword evidence="2" id="KW-1185">Reference proteome</keyword>
<dbReference type="Proteomes" id="UP000292282">
    <property type="component" value="Unassembled WGS sequence"/>
</dbReference>
<dbReference type="OrthoDB" id="8015698at2759"/>